<reference evidence="1" key="1">
    <citation type="journal article" date="2014" name="Nat. Commun.">
        <title>The tobacco genome sequence and its comparison with those of tomato and potato.</title>
        <authorList>
            <person name="Sierro N."/>
            <person name="Battey J.N."/>
            <person name="Ouadi S."/>
            <person name="Bakaher N."/>
            <person name="Bovet L."/>
            <person name="Willig A."/>
            <person name="Goepfert S."/>
            <person name="Peitsch M.C."/>
            <person name="Ivanov N.V."/>
        </authorList>
    </citation>
    <scope>NUCLEOTIDE SEQUENCE [LARGE SCALE GENOMIC DNA]</scope>
</reference>
<reference evidence="2" key="2">
    <citation type="submission" date="2025-08" db="UniProtKB">
        <authorList>
            <consortium name="RefSeq"/>
        </authorList>
    </citation>
    <scope>IDENTIFICATION</scope>
    <source>
        <tissue evidence="2">Leaf</tissue>
    </source>
</reference>
<name>A0AC58TWQ2_TOBAC</name>
<keyword evidence="1" id="KW-1185">Reference proteome</keyword>
<gene>
    <name evidence="2" type="primary">LOC142177038</name>
</gene>
<evidence type="ECO:0000313" key="2">
    <source>
        <dbReference type="RefSeq" id="XP_075101599.1"/>
    </source>
</evidence>
<dbReference type="Proteomes" id="UP000790787">
    <property type="component" value="Chromosome 23"/>
</dbReference>
<dbReference type="RefSeq" id="XP_075101599.1">
    <property type="nucleotide sequence ID" value="XM_075245498.1"/>
</dbReference>
<organism evidence="1 2">
    <name type="scientific">Nicotiana tabacum</name>
    <name type="common">Common tobacco</name>
    <dbReference type="NCBI Taxonomy" id="4097"/>
    <lineage>
        <taxon>Eukaryota</taxon>
        <taxon>Viridiplantae</taxon>
        <taxon>Streptophyta</taxon>
        <taxon>Embryophyta</taxon>
        <taxon>Tracheophyta</taxon>
        <taxon>Spermatophyta</taxon>
        <taxon>Magnoliopsida</taxon>
        <taxon>eudicotyledons</taxon>
        <taxon>Gunneridae</taxon>
        <taxon>Pentapetalae</taxon>
        <taxon>asterids</taxon>
        <taxon>lamiids</taxon>
        <taxon>Solanales</taxon>
        <taxon>Solanaceae</taxon>
        <taxon>Nicotianoideae</taxon>
        <taxon>Nicotianeae</taxon>
        <taxon>Nicotiana</taxon>
    </lineage>
</organism>
<accession>A0AC58TWQ2</accession>
<sequence>MALQQRLATVDRIQKWGIQVQSESVLCSTDTEETLNHLFFECNYSKTIWHKLLQWTGMQRQVRSWNEELVWLANITRSKHPRASILAFIFSATVYHVWMERNSRSFQQLKRTSIDRLKEIALQLHIVGQRYSKWQNELDRLRGYPD</sequence>
<proteinExistence type="predicted"/>
<evidence type="ECO:0000313" key="1">
    <source>
        <dbReference type="Proteomes" id="UP000790787"/>
    </source>
</evidence>
<protein>
    <submittedName>
        <fullName evidence="2">Uncharacterized protein LOC142177038</fullName>
    </submittedName>
</protein>